<evidence type="ECO:0000259" key="5">
    <source>
        <dbReference type="Pfam" id="PF00550"/>
    </source>
</evidence>
<dbReference type="InterPro" id="IPR051414">
    <property type="entry name" value="Adenylate-forming_Reductase"/>
</dbReference>
<accession>A0A4U0U0P8</accession>
<evidence type="ECO:0000313" key="8">
    <source>
        <dbReference type="Proteomes" id="UP000308549"/>
    </source>
</evidence>
<proteinExistence type="predicted"/>
<dbReference type="InterPro" id="IPR000873">
    <property type="entry name" value="AMP-dep_synth/lig_dom"/>
</dbReference>
<dbReference type="Pfam" id="PF00501">
    <property type="entry name" value="AMP-binding"/>
    <property type="match status" value="1"/>
</dbReference>
<dbReference type="EMBL" id="NAJL01000018">
    <property type="protein sequence ID" value="TKA28450.1"/>
    <property type="molecule type" value="Genomic_DNA"/>
</dbReference>
<keyword evidence="1" id="KW-0596">Phosphopantetheine</keyword>
<organism evidence="7 8">
    <name type="scientific">Salinomyces thailandicus</name>
    <dbReference type="NCBI Taxonomy" id="706561"/>
    <lineage>
        <taxon>Eukaryota</taxon>
        <taxon>Fungi</taxon>
        <taxon>Dikarya</taxon>
        <taxon>Ascomycota</taxon>
        <taxon>Pezizomycotina</taxon>
        <taxon>Dothideomycetes</taxon>
        <taxon>Dothideomycetidae</taxon>
        <taxon>Mycosphaerellales</taxon>
        <taxon>Teratosphaeriaceae</taxon>
        <taxon>Salinomyces</taxon>
    </lineage>
</organism>
<evidence type="ECO:0000259" key="6">
    <source>
        <dbReference type="Pfam" id="PF07993"/>
    </source>
</evidence>
<protein>
    <submittedName>
        <fullName evidence="7">Uncharacterized protein</fullName>
    </submittedName>
</protein>
<dbReference type="Gene3D" id="1.10.1200.10">
    <property type="entry name" value="ACP-like"/>
    <property type="match status" value="1"/>
</dbReference>
<dbReference type="OrthoDB" id="429813at2759"/>
<reference evidence="7 8" key="1">
    <citation type="submission" date="2017-03" db="EMBL/GenBank/DDBJ databases">
        <title>Genomes of endolithic fungi from Antarctica.</title>
        <authorList>
            <person name="Coleine C."/>
            <person name="Masonjones S."/>
            <person name="Stajich J.E."/>
        </authorList>
    </citation>
    <scope>NUCLEOTIDE SEQUENCE [LARGE SCALE GENOMIC DNA]</scope>
    <source>
        <strain evidence="7 8">CCFEE 6315</strain>
    </source>
</reference>
<dbReference type="Gene3D" id="3.40.50.12780">
    <property type="entry name" value="N-terminal domain of ligase-like"/>
    <property type="match status" value="1"/>
</dbReference>
<evidence type="ECO:0000256" key="1">
    <source>
        <dbReference type="ARBA" id="ARBA00022450"/>
    </source>
</evidence>
<sequence>MATRTTTIAAPAQSGTVAFKPVDHSLHPPPEQYNTIDGLLRSHAAELDQPPLICYPAKGVADFEEWCARDLDAFTDAAVARYLELGLTPAKADSDQAPVAAILAPSSLDIVITFFALNRLGYAALFLSTRLPAQAYSRLLEMADCSIVITTEQFSQIVDDIRQERRLRSLPLVGNEHYQKTHAPQFKRECDPVKESQKIGWILHSSGSTGFPKPIYLSNYQCLANFRKSFAMKCFCVSPLFHSQALMELGRSFYTRKAMYIGNFSFPVTSRNLTAAMTVAQPEQITTVPYVLKLLAESSEGIEQLAKAKLVLYGGSACPDDLGDRLVAQGVNLVGNYGATETGQIMTSFRPPGDKEWSYMRVWRPVADYSLFDEIAPGVFECVALDGLPSKGPSNSQNPPNSFRTADLFTRHPDPKKSNYYKYLSRLDDRLTLVNGEKVLPIPIEGRIREDELVREAVVFGFQKTVPGAIIFKAERAADMPDAEFLEAVWPAVEAANARAESFSRVPKELIIVKDAATTYPKTDKGTFIRAQVYEQFAEDIAQIYKAFEQGHAGTLQLDVAELETFLLGKFRDELKVPLPDAETDIFSAGVDSLQTTRMWRLIKQNLDLGGQDLSQNVVFEKGNVRSLARHLFEMRTGSAVAEEDEIDVMKGLIGKYSSFTHHFATQKQQPERDVVLVTGGTGNLGAWIIAELVKRPHIGEVWALVRAPGPAAAGVRVMQSLASKQIVLSDDESAKLRAIPSDLSRPNLGLQGHELSHLLSSLTCVIHSAWAVNFNLGVRSFEAQHIRGVHNLINFCLRVSLSSPAKFFFCSSVSTASGTPKPAIIPESAIEDLTRAQNMGYGRSKLVSEHIVRNAMRDAGLHARVLRIGQLSGDRHHADWNETEAVALMVRSALTTKALPALDERPSWLPVDLCAEAILDIAFPASGELEHDASLVYHLVNPKLFSWKKDLLPVLSRTKLPSFDIFSPAEWLDRLRRSDPDPVRNPSVKLIDFWQKKYGRAGNEQAAQDVEAPGLSFETVRTEQNSPAVASAVDPVSTGLVERYVDTWLRRWGVI</sequence>
<dbReference type="Pfam" id="PF07993">
    <property type="entry name" value="NAD_binding_4"/>
    <property type="match status" value="1"/>
</dbReference>
<dbReference type="PANTHER" id="PTHR43439">
    <property type="entry name" value="PHENYLACETATE-COENZYME A LIGASE"/>
    <property type="match status" value="1"/>
</dbReference>
<dbReference type="PROSITE" id="PS00455">
    <property type="entry name" value="AMP_BINDING"/>
    <property type="match status" value="1"/>
</dbReference>
<dbReference type="InterPro" id="IPR036736">
    <property type="entry name" value="ACP-like_sf"/>
</dbReference>
<feature type="domain" description="AMP-dependent synthetase/ligase" evidence="4">
    <location>
        <begin position="98"/>
        <end position="366"/>
    </location>
</feature>
<keyword evidence="2" id="KW-0597">Phosphoprotein</keyword>
<gene>
    <name evidence="7" type="ORF">B0A50_03917</name>
</gene>
<dbReference type="InterPro" id="IPR036291">
    <property type="entry name" value="NAD(P)-bd_dom_sf"/>
</dbReference>
<name>A0A4U0U0P8_9PEZI</name>
<evidence type="ECO:0000259" key="4">
    <source>
        <dbReference type="Pfam" id="PF00501"/>
    </source>
</evidence>
<dbReference type="SUPFAM" id="SSF47336">
    <property type="entry name" value="ACP-like"/>
    <property type="match status" value="1"/>
</dbReference>
<feature type="domain" description="Thioester reductase (TE)" evidence="6">
    <location>
        <begin position="678"/>
        <end position="919"/>
    </location>
</feature>
<evidence type="ECO:0000256" key="2">
    <source>
        <dbReference type="ARBA" id="ARBA00022553"/>
    </source>
</evidence>
<comment type="caution">
    <text evidence="7">The sequence shown here is derived from an EMBL/GenBank/DDBJ whole genome shotgun (WGS) entry which is preliminary data.</text>
</comment>
<dbReference type="InterPro" id="IPR009081">
    <property type="entry name" value="PP-bd_ACP"/>
</dbReference>
<evidence type="ECO:0000313" key="7">
    <source>
        <dbReference type="EMBL" id="TKA28450.1"/>
    </source>
</evidence>
<dbReference type="Gene3D" id="3.40.50.720">
    <property type="entry name" value="NAD(P)-binding Rossmann-like Domain"/>
    <property type="match status" value="1"/>
</dbReference>
<feature type="compositionally biased region" description="Polar residues" evidence="3">
    <location>
        <begin position="392"/>
        <end position="404"/>
    </location>
</feature>
<dbReference type="AlphaFoldDB" id="A0A4U0U0P8"/>
<dbReference type="Proteomes" id="UP000308549">
    <property type="component" value="Unassembled WGS sequence"/>
</dbReference>
<feature type="region of interest" description="Disordered" evidence="3">
    <location>
        <begin position="390"/>
        <end position="411"/>
    </location>
</feature>
<dbReference type="PANTHER" id="PTHR43439:SF2">
    <property type="entry name" value="ENZYME, PUTATIVE (JCVI)-RELATED"/>
    <property type="match status" value="1"/>
</dbReference>
<dbReference type="InterPro" id="IPR020845">
    <property type="entry name" value="AMP-binding_CS"/>
</dbReference>
<feature type="domain" description="Carrier" evidence="5">
    <location>
        <begin position="567"/>
        <end position="632"/>
    </location>
</feature>
<dbReference type="InterPro" id="IPR013120">
    <property type="entry name" value="FAR_NAD-bd"/>
</dbReference>
<dbReference type="Pfam" id="PF00550">
    <property type="entry name" value="PP-binding"/>
    <property type="match status" value="1"/>
</dbReference>
<dbReference type="InterPro" id="IPR042099">
    <property type="entry name" value="ANL_N_sf"/>
</dbReference>
<evidence type="ECO:0000256" key="3">
    <source>
        <dbReference type="SAM" id="MobiDB-lite"/>
    </source>
</evidence>
<dbReference type="SUPFAM" id="SSF56801">
    <property type="entry name" value="Acetyl-CoA synthetase-like"/>
    <property type="match status" value="1"/>
</dbReference>
<keyword evidence="8" id="KW-1185">Reference proteome</keyword>
<dbReference type="SUPFAM" id="SSF51735">
    <property type="entry name" value="NAD(P)-binding Rossmann-fold domains"/>
    <property type="match status" value="1"/>
</dbReference>
<dbReference type="Pfam" id="PF23562">
    <property type="entry name" value="AMP-binding_C_3"/>
    <property type="match status" value="1"/>
</dbReference>